<keyword evidence="4 12" id="KW-0812">Transmembrane</keyword>
<reference evidence="15 16" key="1">
    <citation type="submission" date="2021-06" db="EMBL/GenBank/DDBJ databases">
        <authorList>
            <person name="Palmer J.M."/>
        </authorList>
    </citation>
    <scope>NUCLEOTIDE SEQUENCE [LARGE SCALE GENOMIC DNA]</scope>
    <source>
        <strain evidence="15 16">AS_MEX2019</strain>
        <tissue evidence="15">Muscle</tissue>
    </source>
</reference>
<name>A0ABV0Z9J4_9TELE</name>
<sequence length="587" mass="66430">MNFYRLTVLLGASVCVCNGMHVTVREKKRYTMLFQPVVLQCQYQTSSTKTPVVQWWYKSYCRDITRESFSLPETLGYKASELGGTAQVECSDSSRTVRIVASAQGPSLTLTEHYKDRDVTIINKADLRIGELQWGDSGVYFCKVIVADDLVGNNEDHMELLVLGRTGEQDDLLPEFDMEIMPEWAFVGSVVLGSILFFLLLGICWCQCCPHSCCCYISCCCCPDTCCCPRHLYEAGKIAKTRQAAQVPAQVPIYPYYIPSVPTVVALSPSSQLNPKISSITSTENNLAGASSMSELSSLHEGGNDDFRRNYQTVQMKAMPPILDRDDQVRAAPPAQSRRPRRNDGNLSDDELERRWNPRSEHLQRKTLSRRGRTGSLDELEEFAQCYSSRAGRPEPPDRLYGRDYSPLRRFCRDEDNWGRHSPSPLPQKRRDTWDSDRPSRPPLSKSYDDGFLTSMLDRKVRARGGDRGAGRVDEDSDTPSKGSSRGKGSDSYYSRSPSHRPDEDDPLPPYSELEAERCRRADLTTHRYRTADPPRSDRYRTTEPASRPFSYTRPHQGMSQTLQAGREERDRSRNLSAALSRDSLIV</sequence>
<dbReference type="InterPro" id="IPR051874">
    <property type="entry name" value="Ig-like_domain-LISCH7"/>
</dbReference>
<evidence type="ECO:0000259" key="14">
    <source>
        <dbReference type="PROSITE" id="PS50835"/>
    </source>
</evidence>
<evidence type="ECO:0000256" key="2">
    <source>
        <dbReference type="ARBA" id="ARBA00009491"/>
    </source>
</evidence>
<keyword evidence="16" id="KW-1185">Reference proteome</keyword>
<keyword evidence="6 12" id="KW-1133">Transmembrane helix</keyword>
<dbReference type="PANTHER" id="PTHR15923:SF0">
    <property type="entry name" value="IMMUNOGLOBULIN-LIKE DOMAIN-CONTAINING RECEPTOR 2"/>
    <property type="match status" value="1"/>
</dbReference>
<dbReference type="Proteomes" id="UP001469553">
    <property type="component" value="Unassembled WGS sequence"/>
</dbReference>
<evidence type="ECO:0000256" key="9">
    <source>
        <dbReference type="ARBA" id="ARBA00023319"/>
    </source>
</evidence>
<comment type="caution">
    <text evidence="15">The sequence shown here is derived from an EMBL/GenBank/DDBJ whole genome shotgun (WGS) entry which is preliminary data.</text>
</comment>
<evidence type="ECO:0000256" key="5">
    <source>
        <dbReference type="ARBA" id="ARBA00022949"/>
    </source>
</evidence>
<keyword evidence="5" id="KW-0965">Cell junction</keyword>
<dbReference type="SUPFAM" id="SSF48726">
    <property type="entry name" value="Immunoglobulin"/>
    <property type="match status" value="1"/>
</dbReference>
<feature type="domain" description="Ig-like" evidence="14">
    <location>
        <begin position="35"/>
        <end position="144"/>
    </location>
</feature>
<keyword evidence="13" id="KW-0732">Signal</keyword>
<evidence type="ECO:0000256" key="10">
    <source>
        <dbReference type="ARBA" id="ARBA00046288"/>
    </source>
</evidence>
<evidence type="ECO:0000313" key="16">
    <source>
        <dbReference type="Proteomes" id="UP001469553"/>
    </source>
</evidence>
<gene>
    <name evidence="15" type="ORF">AMECASPLE_007034</name>
</gene>
<evidence type="ECO:0000256" key="8">
    <source>
        <dbReference type="ARBA" id="ARBA00023157"/>
    </source>
</evidence>
<feature type="signal peptide" evidence="13">
    <location>
        <begin position="1"/>
        <end position="19"/>
    </location>
</feature>
<comment type="subcellular location">
    <subcellularLocation>
        <location evidence="1">Cell junction</location>
        <location evidence="1">Tight junction</location>
    </subcellularLocation>
    <subcellularLocation>
        <location evidence="10">Endomembrane system</location>
        <topology evidence="10">Single-pass type I membrane protein</topology>
    </subcellularLocation>
</comment>
<evidence type="ECO:0000256" key="4">
    <source>
        <dbReference type="ARBA" id="ARBA00022692"/>
    </source>
</evidence>
<evidence type="ECO:0000256" key="1">
    <source>
        <dbReference type="ARBA" id="ARBA00004435"/>
    </source>
</evidence>
<organism evidence="15 16">
    <name type="scientific">Ameca splendens</name>
    <dbReference type="NCBI Taxonomy" id="208324"/>
    <lineage>
        <taxon>Eukaryota</taxon>
        <taxon>Metazoa</taxon>
        <taxon>Chordata</taxon>
        <taxon>Craniata</taxon>
        <taxon>Vertebrata</taxon>
        <taxon>Euteleostomi</taxon>
        <taxon>Actinopterygii</taxon>
        <taxon>Neopterygii</taxon>
        <taxon>Teleostei</taxon>
        <taxon>Neoteleostei</taxon>
        <taxon>Acanthomorphata</taxon>
        <taxon>Ovalentaria</taxon>
        <taxon>Atherinomorphae</taxon>
        <taxon>Cyprinodontiformes</taxon>
        <taxon>Goodeidae</taxon>
        <taxon>Ameca</taxon>
    </lineage>
</organism>
<keyword evidence="3" id="KW-0796">Tight junction</keyword>
<accession>A0ABV0Z9J4</accession>
<dbReference type="Gene3D" id="2.60.40.10">
    <property type="entry name" value="Immunoglobulins"/>
    <property type="match status" value="1"/>
</dbReference>
<keyword evidence="7 12" id="KW-0472">Membrane</keyword>
<feature type="compositionally biased region" description="Basic and acidic residues" evidence="11">
    <location>
        <begin position="515"/>
        <end position="542"/>
    </location>
</feature>
<feature type="compositionally biased region" description="Basic and acidic residues" evidence="11">
    <location>
        <begin position="429"/>
        <end position="440"/>
    </location>
</feature>
<evidence type="ECO:0000256" key="7">
    <source>
        <dbReference type="ARBA" id="ARBA00023136"/>
    </source>
</evidence>
<feature type="chain" id="PRO_5045806954" description="Ig-like domain-containing protein" evidence="13">
    <location>
        <begin position="20"/>
        <end position="587"/>
    </location>
</feature>
<feature type="compositionally biased region" description="Basic and acidic residues" evidence="11">
    <location>
        <begin position="457"/>
        <end position="474"/>
    </location>
</feature>
<feature type="region of interest" description="Disordered" evidence="11">
    <location>
        <begin position="413"/>
        <end position="587"/>
    </location>
</feature>
<dbReference type="InterPro" id="IPR007110">
    <property type="entry name" value="Ig-like_dom"/>
</dbReference>
<evidence type="ECO:0000256" key="12">
    <source>
        <dbReference type="SAM" id="Phobius"/>
    </source>
</evidence>
<comment type="similarity">
    <text evidence="2">Belongs to the immunoglobulin superfamily. LISCH7 family.</text>
</comment>
<evidence type="ECO:0000256" key="6">
    <source>
        <dbReference type="ARBA" id="ARBA00022989"/>
    </source>
</evidence>
<dbReference type="Pfam" id="PF05624">
    <property type="entry name" value="LSR"/>
    <property type="match status" value="1"/>
</dbReference>
<dbReference type="PROSITE" id="PS50835">
    <property type="entry name" value="IG_LIKE"/>
    <property type="match status" value="1"/>
</dbReference>
<dbReference type="InterPro" id="IPR003599">
    <property type="entry name" value="Ig_sub"/>
</dbReference>
<dbReference type="PANTHER" id="PTHR15923">
    <property type="entry name" value="TRANSMEMBRANE AND IMMUNOGLOBULIN DOMAIN-CONTAINING PROTEIN"/>
    <property type="match status" value="1"/>
</dbReference>
<evidence type="ECO:0000256" key="11">
    <source>
        <dbReference type="SAM" id="MobiDB-lite"/>
    </source>
</evidence>
<feature type="transmembrane region" description="Helical" evidence="12">
    <location>
        <begin position="184"/>
        <end position="203"/>
    </location>
</feature>
<dbReference type="SMART" id="SM00409">
    <property type="entry name" value="IG"/>
    <property type="match status" value="1"/>
</dbReference>
<protein>
    <recommendedName>
        <fullName evidence="14">Ig-like domain-containing protein</fullName>
    </recommendedName>
</protein>
<evidence type="ECO:0000256" key="13">
    <source>
        <dbReference type="SAM" id="SignalP"/>
    </source>
</evidence>
<keyword evidence="9" id="KW-0393">Immunoglobulin domain</keyword>
<feature type="region of interest" description="Disordered" evidence="11">
    <location>
        <begin position="319"/>
        <end position="358"/>
    </location>
</feature>
<proteinExistence type="inferred from homology"/>
<dbReference type="InterPro" id="IPR013783">
    <property type="entry name" value="Ig-like_fold"/>
</dbReference>
<evidence type="ECO:0000313" key="15">
    <source>
        <dbReference type="EMBL" id="MEQ2302462.1"/>
    </source>
</evidence>
<dbReference type="EMBL" id="JAHRIP010056780">
    <property type="protein sequence ID" value="MEQ2302462.1"/>
    <property type="molecule type" value="Genomic_DNA"/>
</dbReference>
<evidence type="ECO:0000256" key="3">
    <source>
        <dbReference type="ARBA" id="ARBA00022427"/>
    </source>
</evidence>
<keyword evidence="8" id="KW-1015">Disulfide bond</keyword>
<dbReference type="InterPro" id="IPR008664">
    <property type="entry name" value="LISCH7"/>
</dbReference>
<dbReference type="InterPro" id="IPR036179">
    <property type="entry name" value="Ig-like_dom_sf"/>
</dbReference>